<sequence>MKNILSIIFIVFVIFTSNVFAGEWYEGGDLHDANALIWQNADQNNKIATCSDFLVSFLSKGLLKADIKKNIRSIDDLKPYAVELVNQLDLAFERDPNPAKNKIMFANQEISSSAVMLMMMMGWVEQ</sequence>
<keyword evidence="2" id="KW-1185">Reference proteome</keyword>
<protein>
    <submittedName>
        <fullName evidence="1">Uncharacterized protein</fullName>
    </submittedName>
</protein>
<organism evidence="1 2">
    <name type="scientific">Yersinia aleksiciae</name>
    <dbReference type="NCBI Taxonomy" id="263819"/>
    <lineage>
        <taxon>Bacteria</taxon>
        <taxon>Pseudomonadati</taxon>
        <taxon>Pseudomonadota</taxon>
        <taxon>Gammaproteobacteria</taxon>
        <taxon>Enterobacterales</taxon>
        <taxon>Yersiniaceae</taxon>
        <taxon>Yersinia</taxon>
    </lineage>
</organism>
<dbReference type="EMBL" id="CP011975">
    <property type="protein sequence ID" value="AKP32133.1"/>
    <property type="molecule type" value="Genomic_DNA"/>
</dbReference>
<gene>
    <name evidence="1" type="ORF">ACZ76_00470</name>
</gene>
<proteinExistence type="predicted"/>
<evidence type="ECO:0000313" key="2">
    <source>
        <dbReference type="Proteomes" id="UP000069914"/>
    </source>
</evidence>
<evidence type="ECO:0000313" key="1">
    <source>
        <dbReference type="EMBL" id="AKP32133.1"/>
    </source>
</evidence>
<dbReference type="Proteomes" id="UP000069914">
    <property type="component" value="Chromosome"/>
</dbReference>
<dbReference type="RefSeq" id="WP_048615810.1">
    <property type="nucleotide sequence ID" value="NZ_CABMLM010000001.1"/>
</dbReference>
<reference evidence="1 2" key="1">
    <citation type="journal article" date="2015" name="Genome Announc.">
        <title>De Novo Genome Sequence of Yersinia aleksiciae Y159T.</title>
        <authorList>
            <person name="Sprague L.D."/>
            <person name="Neubauer H."/>
        </authorList>
    </citation>
    <scope>NUCLEOTIDE SEQUENCE [LARGE SCALE GENOMIC DNA]</scope>
    <source>
        <strain evidence="1 2">159</strain>
    </source>
</reference>
<name>A0ABM5U983_YERAE</name>
<accession>A0ABM5U983</accession>
<dbReference type="GeneID" id="61900878"/>